<evidence type="ECO:0000256" key="2">
    <source>
        <dbReference type="SAM" id="SignalP"/>
    </source>
</evidence>
<keyword evidence="4" id="KW-1185">Reference proteome</keyword>
<dbReference type="OrthoDB" id="4571803at2"/>
<protein>
    <recommendedName>
        <fullName evidence="5">Secreted protein</fullName>
    </recommendedName>
</protein>
<keyword evidence="2" id="KW-0732">Signal</keyword>
<evidence type="ECO:0000313" key="3">
    <source>
        <dbReference type="EMBL" id="TQM33451.1"/>
    </source>
</evidence>
<feature type="signal peptide" evidence="2">
    <location>
        <begin position="1"/>
        <end position="26"/>
    </location>
</feature>
<gene>
    <name evidence="3" type="ORF">FB390_5181</name>
</gene>
<feature type="region of interest" description="Disordered" evidence="1">
    <location>
        <begin position="23"/>
        <end position="51"/>
    </location>
</feature>
<sequence length="115" mass="11230">MRTTLRLAAASVAAASLVGTAAGATADPSPAPTFTPVAAPEPGTGSSAVDSGSAAARSAVDFLQHGDIIGIIVLLGVTPFQMLTGGICDLATLSALPNPCRPGNPRYAATSPVSN</sequence>
<dbReference type="Proteomes" id="UP000316331">
    <property type="component" value="Unassembled WGS sequence"/>
</dbReference>
<feature type="chain" id="PRO_5021839014" description="Secreted protein" evidence="2">
    <location>
        <begin position="27"/>
        <end position="115"/>
    </location>
</feature>
<comment type="caution">
    <text evidence="3">The sequence shown here is derived from an EMBL/GenBank/DDBJ whole genome shotgun (WGS) entry which is preliminary data.</text>
</comment>
<evidence type="ECO:0000256" key="1">
    <source>
        <dbReference type="SAM" id="MobiDB-lite"/>
    </source>
</evidence>
<proteinExistence type="predicted"/>
<evidence type="ECO:0008006" key="5">
    <source>
        <dbReference type="Google" id="ProtNLM"/>
    </source>
</evidence>
<dbReference type="EMBL" id="VFPG01000001">
    <property type="protein sequence ID" value="TQM33451.1"/>
    <property type="molecule type" value="Genomic_DNA"/>
</dbReference>
<accession>A0A543FHY3</accession>
<name>A0A543FHY3_9NOCA</name>
<dbReference type="RefSeq" id="WP_141811217.1">
    <property type="nucleotide sequence ID" value="NZ_VFPG01000001.1"/>
</dbReference>
<organism evidence="3 4">
    <name type="scientific">Nocardia bhagyanarayanae</name>
    <dbReference type="NCBI Taxonomy" id="1215925"/>
    <lineage>
        <taxon>Bacteria</taxon>
        <taxon>Bacillati</taxon>
        <taxon>Actinomycetota</taxon>
        <taxon>Actinomycetes</taxon>
        <taxon>Mycobacteriales</taxon>
        <taxon>Nocardiaceae</taxon>
        <taxon>Nocardia</taxon>
    </lineage>
</organism>
<reference evidence="3 4" key="1">
    <citation type="submission" date="2019-06" db="EMBL/GenBank/DDBJ databases">
        <title>Sequencing the genomes of 1000 actinobacteria strains.</title>
        <authorList>
            <person name="Klenk H.-P."/>
        </authorList>
    </citation>
    <scope>NUCLEOTIDE SEQUENCE [LARGE SCALE GENOMIC DNA]</scope>
    <source>
        <strain evidence="3 4">DSM 103495</strain>
    </source>
</reference>
<dbReference type="AlphaFoldDB" id="A0A543FHY3"/>
<evidence type="ECO:0000313" key="4">
    <source>
        <dbReference type="Proteomes" id="UP000316331"/>
    </source>
</evidence>